<dbReference type="OrthoDB" id="10389877at2759"/>
<dbReference type="InterPro" id="IPR007474">
    <property type="entry name" value="ApaG_domain"/>
</dbReference>
<reference evidence="3 4" key="1">
    <citation type="submission" date="2019-07" db="EMBL/GenBank/DDBJ databases">
        <title>Finished genome of Venturia effusa.</title>
        <authorList>
            <person name="Young C.A."/>
            <person name="Cox M.P."/>
            <person name="Ganley A.R.D."/>
            <person name="David W.J."/>
        </authorList>
    </citation>
    <scope>NUCLEOTIDE SEQUENCE [LARGE SCALE GENOMIC DNA]</scope>
    <source>
        <strain evidence="4">albino</strain>
    </source>
</reference>
<gene>
    <name evidence="3" type="ORF">FKW77_001047</name>
</gene>
<feature type="compositionally biased region" description="Polar residues" evidence="1">
    <location>
        <begin position="243"/>
        <end position="254"/>
    </location>
</feature>
<evidence type="ECO:0000313" key="3">
    <source>
        <dbReference type="EMBL" id="QDS77543.1"/>
    </source>
</evidence>
<dbReference type="EMBL" id="CP042202">
    <property type="protein sequence ID" value="QDS77543.1"/>
    <property type="molecule type" value="Genomic_DNA"/>
</dbReference>
<organism evidence="3 4">
    <name type="scientific">Venturia effusa</name>
    <dbReference type="NCBI Taxonomy" id="50376"/>
    <lineage>
        <taxon>Eukaryota</taxon>
        <taxon>Fungi</taxon>
        <taxon>Dikarya</taxon>
        <taxon>Ascomycota</taxon>
        <taxon>Pezizomycotina</taxon>
        <taxon>Dothideomycetes</taxon>
        <taxon>Pleosporomycetidae</taxon>
        <taxon>Venturiales</taxon>
        <taxon>Venturiaceae</taxon>
        <taxon>Venturia</taxon>
    </lineage>
</organism>
<sequence>MAPGPELRFACISCADFNTIQFLIEKEIKEKWLRLPMQEIKLLANSLHDTLLDLGKKIVAGRLNTSGRGCKQVPARHADTAKLVLAFRLKGIASALMRVDSIADLEPEFRLFCSKFMGPTPIDLGAYLDELSEMAGNISSSPAEFRPMMVKTTTIVYLFLVLAEKESLKRMVEGDSEAAELAMAPEPRLLPFCYAQETDDKENTGPLLRSNIQSTKEKIDRTWLWFQKAGGVFRVRGSGVSANEPSISPKQPCSSRHAGCQFSRDPKPVAMAMPRKEMLD</sequence>
<feature type="region of interest" description="Disordered" evidence="1">
    <location>
        <begin position="243"/>
        <end position="280"/>
    </location>
</feature>
<dbReference type="PROSITE" id="PS51087">
    <property type="entry name" value="APAG"/>
    <property type="match status" value="1"/>
</dbReference>
<dbReference type="AlphaFoldDB" id="A0A517LPN7"/>
<evidence type="ECO:0000256" key="1">
    <source>
        <dbReference type="SAM" id="MobiDB-lite"/>
    </source>
</evidence>
<accession>A0A517LPN7</accession>
<protein>
    <recommendedName>
        <fullName evidence="2">ApaG domain-containing protein</fullName>
    </recommendedName>
</protein>
<name>A0A517LPN7_9PEZI</name>
<dbReference type="Proteomes" id="UP000316270">
    <property type="component" value="Chromosome 18"/>
</dbReference>
<keyword evidence="4" id="KW-1185">Reference proteome</keyword>
<proteinExistence type="predicted"/>
<evidence type="ECO:0000259" key="2">
    <source>
        <dbReference type="PROSITE" id="PS51087"/>
    </source>
</evidence>
<evidence type="ECO:0000313" key="4">
    <source>
        <dbReference type="Proteomes" id="UP000316270"/>
    </source>
</evidence>
<feature type="domain" description="ApaG" evidence="2">
    <location>
        <begin position="164"/>
        <end position="280"/>
    </location>
</feature>